<name>A0A432XPU1_9GAMM</name>
<dbReference type="SFLD" id="SFLDS00003">
    <property type="entry name" value="Haloacid_Dehalogenase"/>
    <property type="match status" value="1"/>
</dbReference>
<dbReference type="InterPro" id="IPR041492">
    <property type="entry name" value="HAD_2"/>
</dbReference>
<dbReference type="InterPro" id="IPR023198">
    <property type="entry name" value="PGP-like_dom2"/>
</dbReference>
<dbReference type="Pfam" id="PF13419">
    <property type="entry name" value="HAD_2"/>
    <property type="match status" value="1"/>
</dbReference>
<evidence type="ECO:0000256" key="3">
    <source>
        <dbReference type="ARBA" id="ARBA00022842"/>
    </source>
</evidence>
<dbReference type="InterPro" id="IPR036412">
    <property type="entry name" value="HAD-like_sf"/>
</dbReference>
<dbReference type="RefSeq" id="WP_126832331.1">
    <property type="nucleotide sequence ID" value="NZ_PIPT01000001.1"/>
</dbReference>
<dbReference type="SFLD" id="SFLDG01129">
    <property type="entry name" value="C1.5:_HAD__Beta-PGM__Phosphata"/>
    <property type="match status" value="1"/>
</dbReference>
<dbReference type="InterPro" id="IPR023214">
    <property type="entry name" value="HAD_sf"/>
</dbReference>
<dbReference type="PANTHER" id="PTHR43434:SF23">
    <property type="entry name" value="PHOSPHOGLYCOLATE PHOSPHATASE"/>
    <property type="match status" value="1"/>
</dbReference>
<evidence type="ECO:0000256" key="2">
    <source>
        <dbReference type="ARBA" id="ARBA00022801"/>
    </source>
</evidence>
<sequence length="222" mass="24169">MSNKVEAVLFDLDGTLLDTAADMGAALNAVLLEEGRQPVGPEVAQALASHGSRGLLEFAYGADFQARKSYLRERFLSHYSAAIVAQTKLYEGVKEVLASLHKHGLQTAIVTNKPAGLTEQLMPYFPELEAIKVRVGGDTLPVAKPDPAPILHAAAMLNVDPTRCWYVGDAERDIIAGRAAGMQTVLARYGYFIASDTPELWGADMEIQQPIELLDFLNKHHI</sequence>
<dbReference type="GO" id="GO:0008967">
    <property type="term" value="F:phosphoglycolate phosphatase activity"/>
    <property type="evidence" value="ECO:0007669"/>
    <property type="project" value="TreeGrafter"/>
</dbReference>
<keyword evidence="6" id="KW-1185">Reference proteome</keyword>
<dbReference type="AlphaFoldDB" id="A0A432XPU1"/>
<dbReference type="Gene3D" id="1.10.150.240">
    <property type="entry name" value="Putative phosphatase, domain 2"/>
    <property type="match status" value="1"/>
</dbReference>
<dbReference type="EMBL" id="PIPT01000001">
    <property type="protein sequence ID" value="RUO50727.1"/>
    <property type="molecule type" value="Genomic_DNA"/>
</dbReference>
<dbReference type="NCBIfam" id="TIGR01509">
    <property type="entry name" value="HAD-SF-IA-v3"/>
    <property type="match status" value="1"/>
</dbReference>
<keyword evidence="3" id="KW-0460">Magnesium</keyword>
<dbReference type="SUPFAM" id="SSF56784">
    <property type="entry name" value="HAD-like"/>
    <property type="match status" value="1"/>
</dbReference>
<dbReference type="NCBIfam" id="TIGR01549">
    <property type="entry name" value="HAD-SF-IA-v1"/>
    <property type="match status" value="1"/>
</dbReference>
<dbReference type="InterPro" id="IPR050155">
    <property type="entry name" value="HAD-like_hydrolase_sf"/>
</dbReference>
<accession>A0A432XPU1</accession>
<comment type="caution">
    <text evidence="5">The sequence shown here is derived from an EMBL/GenBank/DDBJ whole genome shotgun (WGS) entry which is preliminary data.</text>
</comment>
<dbReference type="GO" id="GO:0046872">
    <property type="term" value="F:metal ion binding"/>
    <property type="evidence" value="ECO:0007669"/>
    <property type="project" value="UniProtKB-KW"/>
</dbReference>
<evidence type="ECO:0000256" key="1">
    <source>
        <dbReference type="ARBA" id="ARBA00022723"/>
    </source>
</evidence>
<dbReference type="SFLD" id="SFLDG01135">
    <property type="entry name" value="C1.5.6:_HAD__Beta-PGM__Phospha"/>
    <property type="match status" value="1"/>
</dbReference>
<gene>
    <name evidence="5" type="primary">gph</name>
    <name evidence="5" type="ORF">CWE21_01070</name>
</gene>
<keyword evidence="2" id="KW-0378">Hydrolase</keyword>
<dbReference type="Gene3D" id="3.40.50.1000">
    <property type="entry name" value="HAD superfamily/HAD-like"/>
    <property type="match status" value="1"/>
</dbReference>
<keyword evidence="1" id="KW-0479">Metal-binding</keyword>
<dbReference type="InterPro" id="IPR006439">
    <property type="entry name" value="HAD-SF_hydro_IA"/>
</dbReference>
<dbReference type="OrthoDB" id="9776368at2"/>
<dbReference type="GO" id="GO:0005829">
    <property type="term" value="C:cytosol"/>
    <property type="evidence" value="ECO:0007669"/>
    <property type="project" value="TreeGrafter"/>
</dbReference>
<organism evidence="5 6">
    <name type="scientific">Pseudidiomarina aquimaris</name>
    <dbReference type="NCBI Taxonomy" id="641841"/>
    <lineage>
        <taxon>Bacteria</taxon>
        <taxon>Pseudomonadati</taxon>
        <taxon>Pseudomonadota</taxon>
        <taxon>Gammaproteobacteria</taxon>
        <taxon>Alteromonadales</taxon>
        <taxon>Idiomarinaceae</taxon>
        <taxon>Pseudidiomarina</taxon>
    </lineage>
</organism>
<evidence type="ECO:0000256" key="4">
    <source>
        <dbReference type="ARBA" id="ARBA00023277"/>
    </source>
</evidence>
<proteinExistence type="predicted"/>
<dbReference type="Proteomes" id="UP000286678">
    <property type="component" value="Unassembled WGS sequence"/>
</dbReference>
<evidence type="ECO:0000313" key="5">
    <source>
        <dbReference type="EMBL" id="RUO50727.1"/>
    </source>
</evidence>
<evidence type="ECO:0000313" key="6">
    <source>
        <dbReference type="Proteomes" id="UP000286678"/>
    </source>
</evidence>
<dbReference type="PANTHER" id="PTHR43434">
    <property type="entry name" value="PHOSPHOGLYCOLATE PHOSPHATASE"/>
    <property type="match status" value="1"/>
</dbReference>
<protein>
    <submittedName>
        <fullName evidence="5">Phosphoglycolate phosphatase</fullName>
    </submittedName>
</protein>
<dbReference type="GO" id="GO:0006281">
    <property type="term" value="P:DNA repair"/>
    <property type="evidence" value="ECO:0007669"/>
    <property type="project" value="TreeGrafter"/>
</dbReference>
<reference evidence="6" key="1">
    <citation type="journal article" date="2018" name="Front. Microbiol.">
        <title>Genome-Based Analysis Reveals the Taxonomy and Diversity of the Family Idiomarinaceae.</title>
        <authorList>
            <person name="Liu Y."/>
            <person name="Lai Q."/>
            <person name="Shao Z."/>
        </authorList>
    </citation>
    <scope>NUCLEOTIDE SEQUENCE [LARGE SCALE GENOMIC DNA]</scope>
    <source>
        <strain evidence="6">SW15</strain>
    </source>
</reference>
<keyword evidence="4" id="KW-0119">Carbohydrate metabolism</keyword>
<dbReference type="PRINTS" id="PR00413">
    <property type="entry name" value="HADHALOGNASE"/>
</dbReference>